<protein>
    <recommendedName>
        <fullName evidence="7">Annexin</fullName>
    </recommendedName>
</protein>
<dbReference type="AlphaFoldDB" id="A0A3P7L868"/>
<dbReference type="PROSITE" id="PS51897">
    <property type="entry name" value="ANNEXIN_2"/>
    <property type="match status" value="1"/>
</dbReference>
<evidence type="ECO:0000256" key="2">
    <source>
        <dbReference type="ARBA" id="ARBA00022737"/>
    </source>
</evidence>
<dbReference type="InterPro" id="IPR037104">
    <property type="entry name" value="Annexin_sf"/>
</dbReference>
<dbReference type="GO" id="GO:0005509">
    <property type="term" value="F:calcium ion binding"/>
    <property type="evidence" value="ECO:0007669"/>
    <property type="project" value="InterPro"/>
</dbReference>
<keyword evidence="2" id="KW-0677">Repeat</keyword>
<keyword evidence="4" id="KW-1133">Transmembrane helix</keyword>
<dbReference type="InterPro" id="IPR018502">
    <property type="entry name" value="Annexin_repeat"/>
</dbReference>
<dbReference type="Proteomes" id="UP000281553">
    <property type="component" value="Unassembled WGS sequence"/>
</dbReference>
<organism evidence="5 6">
    <name type="scientific">Dibothriocephalus latus</name>
    <name type="common">Fish tapeworm</name>
    <name type="synonym">Diphyllobothrium latum</name>
    <dbReference type="NCBI Taxonomy" id="60516"/>
    <lineage>
        <taxon>Eukaryota</taxon>
        <taxon>Metazoa</taxon>
        <taxon>Spiralia</taxon>
        <taxon>Lophotrochozoa</taxon>
        <taxon>Platyhelminthes</taxon>
        <taxon>Cestoda</taxon>
        <taxon>Eucestoda</taxon>
        <taxon>Diphyllobothriidea</taxon>
        <taxon>Diphyllobothriidae</taxon>
        <taxon>Dibothriocephalus</taxon>
    </lineage>
</organism>
<sequence>MSVVRRTDLIFGQIPVQSLCFGTAIYSTSHASSFQFSRVLSFLPLLLNLLFSRYLILFVALKRNLEKDVEGDTSGDYKRVLIALLQGQREDKSADVSADCQALYAAGEGKTGTDESAMDHDLVRAIHKETSGNFRDALETIVRTALNKSECIAEMLLGSMKGLGTRDDDLIRLVLAYSEDNLEDVKRAFAAKNGKTLGEYIRGETSGDYKKFLLAIVGK</sequence>
<dbReference type="EMBL" id="UYRU01047450">
    <property type="protein sequence ID" value="VDN09630.1"/>
    <property type="molecule type" value="Genomic_DNA"/>
</dbReference>
<keyword evidence="6" id="KW-1185">Reference proteome</keyword>
<evidence type="ECO:0000256" key="1">
    <source>
        <dbReference type="ARBA" id="ARBA00007831"/>
    </source>
</evidence>
<evidence type="ECO:0000256" key="3">
    <source>
        <dbReference type="ARBA" id="ARBA00023216"/>
    </source>
</evidence>
<dbReference type="SMART" id="SM00335">
    <property type="entry name" value="ANX"/>
    <property type="match status" value="1"/>
</dbReference>
<comment type="similarity">
    <text evidence="1">Belongs to the annexin family.</text>
</comment>
<accession>A0A3P7L868</accession>
<evidence type="ECO:0008006" key="7">
    <source>
        <dbReference type="Google" id="ProtNLM"/>
    </source>
</evidence>
<evidence type="ECO:0000256" key="4">
    <source>
        <dbReference type="SAM" id="Phobius"/>
    </source>
</evidence>
<keyword evidence="3" id="KW-0041">Annexin</keyword>
<dbReference type="GO" id="GO:0005886">
    <property type="term" value="C:plasma membrane"/>
    <property type="evidence" value="ECO:0007669"/>
    <property type="project" value="TreeGrafter"/>
</dbReference>
<gene>
    <name evidence="5" type="ORF">DILT_LOCUS5461</name>
</gene>
<evidence type="ECO:0000313" key="5">
    <source>
        <dbReference type="EMBL" id="VDN09630.1"/>
    </source>
</evidence>
<dbReference type="GO" id="GO:0001786">
    <property type="term" value="F:phosphatidylserine binding"/>
    <property type="evidence" value="ECO:0007669"/>
    <property type="project" value="TreeGrafter"/>
</dbReference>
<dbReference type="Gene3D" id="1.10.220.10">
    <property type="entry name" value="Annexin"/>
    <property type="match status" value="2"/>
</dbReference>
<keyword evidence="4" id="KW-0472">Membrane</keyword>
<evidence type="ECO:0000313" key="6">
    <source>
        <dbReference type="Proteomes" id="UP000281553"/>
    </source>
</evidence>
<dbReference type="FunFam" id="1.10.220.10:FF:000001">
    <property type="entry name" value="Annexin"/>
    <property type="match status" value="1"/>
</dbReference>
<name>A0A3P7L868_DIBLA</name>
<dbReference type="SUPFAM" id="SSF47874">
    <property type="entry name" value="Annexin"/>
    <property type="match status" value="1"/>
</dbReference>
<dbReference type="GO" id="GO:0005544">
    <property type="term" value="F:calcium-dependent phospholipid binding"/>
    <property type="evidence" value="ECO:0007669"/>
    <property type="project" value="InterPro"/>
</dbReference>
<dbReference type="Pfam" id="PF00191">
    <property type="entry name" value="Annexin"/>
    <property type="match status" value="1"/>
</dbReference>
<reference evidence="5 6" key="1">
    <citation type="submission" date="2018-11" db="EMBL/GenBank/DDBJ databases">
        <authorList>
            <consortium name="Pathogen Informatics"/>
        </authorList>
    </citation>
    <scope>NUCLEOTIDE SEQUENCE [LARGE SCALE GENOMIC DNA]</scope>
</reference>
<dbReference type="OrthoDB" id="37886at2759"/>
<proteinExistence type="inferred from homology"/>
<keyword evidence="4" id="KW-0812">Transmembrane</keyword>
<dbReference type="GO" id="GO:0005737">
    <property type="term" value="C:cytoplasm"/>
    <property type="evidence" value="ECO:0007669"/>
    <property type="project" value="TreeGrafter"/>
</dbReference>
<dbReference type="PANTHER" id="PTHR10502">
    <property type="entry name" value="ANNEXIN"/>
    <property type="match status" value="1"/>
</dbReference>
<dbReference type="PANTHER" id="PTHR10502:SF102">
    <property type="entry name" value="ANNEXIN B11"/>
    <property type="match status" value="1"/>
</dbReference>
<feature type="transmembrane region" description="Helical" evidence="4">
    <location>
        <begin position="39"/>
        <end position="61"/>
    </location>
</feature>